<dbReference type="EMBL" id="BMEL01000002">
    <property type="protein sequence ID" value="GGF17931.1"/>
    <property type="molecule type" value="Genomic_DNA"/>
</dbReference>
<keyword evidence="1" id="KW-0547">Nucleotide-binding</keyword>
<protein>
    <submittedName>
        <fullName evidence="1">DNA helicase</fullName>
    </submittedName>
</protein>
<dbReference type="GO" id="GO:0003677">
    <property type="term" value="F:DNA binding"/>
    <property type="evidence" value="ECO:0007669"/>
    <property type="project" value="InterPro"/>
</dbReference>
<dbReference type="Pfam" id="PF13245">
    <property type="entry name" value="AAA_19"/>
    <property type="match status" value="1"/>
</dbReference>
<keyword evidence="2" id="KW-1185">Reference proteome</keyword>
<dbReference type="AlphaFoldDB" id="A0A917B2U8"/>
<dbReference type="Proteomes" id="UP000660110">
    <property type="component" value="Unassembled WGS sequence"/>
</dbReference>
<evidence type="ECO:0000313" key="2">
    <source>
        <dbReference type="Proteomes" id="UP000660110"/>
    </source>
</evidence>
<accession>A0A917B2U8</accession>
<evidence type="ECO:0000313" key="1">
    <source>
        <dbReference type="EMBL" id="GGF17931.1"/>
    </source>
</evidence>
<gene>
    <name evidence="1" type="ORF">GCM10010954_15880</name>
</gene>
<sequence length="669" mass="77901">MANSFYFQNLDEETLTDTRINEVLEELESYAEKEKKQVYVIDKPVSEKKYQYSYKKAIVVLVPQVKILIINFGEDSEEFDDFFNDFIEDLGYISDKYEYKSFLGRPRKWERDLIKSVSLETSDDIRSFIEENGLSGIEARKGELLISLLTGSINDIERVDGDVPTSTLEQIKRNIVLFDGEQTRFIFQHKNKDRVTIQGLAGTGKTELLLHKLKNIYVNEEDTKIFFTCFNKILAKNLKERIPDFFDFMKVGEQIKWNERLWVERSWGSQANRNSGVYSFICNHYGIPFQRYRWGLTFESVCKNALDKLNQLEEERSFEPFFDYMLIDESQDFNEAFFQLCEKVTKKQVYIAGDIFQNIYDYNSIAENKPDFLLNKVYRTDPKTLMFAHTVGFGLLERPVVRWLSDEEWEACGYNIEKEGEYYTFSREPLKRFENLDEDIISLQLSTAESDKYLDEVLWSLRDIKDKNPTVEAGDIGVVFLENHDKNYALAEELSIRIDQEFGWSSVKGYEVKAKGKDSLFISNRNNIKGLEFPFIVCITTTSLNTHTSIRNSLYMMLTRSFITSYLILSENNGDLNSKLEGAVETIMDTGKLEVKEPKPSEIMDKSKLMLEASGDKSQYEIVEDILLSFDIDDSKTKQKMHTLVNVMLKDSVDTDKIYTLINQNIGFI</sequence>
<name>A0A917B2U8_HALAA</name>
<dbReference type="InterPro" id="IPR000212">
    <property type="entry name" value="DNA_helicase_UvrD/REP"/>
</dbReference>
<organism evidence="1 2">
    <name type="scientific">Halobacillus andaensis</name>
    <dbReference type="NCBI Taxonomy" id="1176239"/>
    <lineage>
        <taxon>Bacteria</taxon>
        <taxon>Bacillati</taxon>
        <taxon>Bacillota</taxon>
        <taxon>Bacilli</taxon>
        <taxon>Bacillales</taxon>
        <taxon>Bacillaceae</taxon>
        <taxon>Halobacillus</taxon>
    </lineage>
</organism>
<keyword evidence="1" id="KW-0067">ATP-binding</keyword>
<dbReference type="GO" id="GO:0000725">
    <property type="term" value="P:recombinational repair"/>
    <property type="evidence" value="ECO:0007669"/>
    <property type="project" value="TreeGrafter"/>
</dbReference>
<dbReference type="InterPro" id="IPR027417">
    <property type="entry name" value="P-loop_NTPase"/>
</dbReference>
<dbReference type="Gene3D" id="3.40.50.300">
    <property type="entry name" value="P-loop containing nucleotide triphosphate hydrolases"/>
    <property type="match status" value="1"/>
</dbReference>
<dbReference type="GO" id="GO:0005524">
    <property type="term" value="F:ATP binding"/>
    <property type="evidence" value="ECO:0007669"/>
    <property type="project" value="InterPro"/>
</dbReference>
<proteinExistence type="predicted"/>
<dbReference type="PANTHER" id="PTHR11070:SF2">
    <property type="entry name" value="ATP-DEPENDENT DNA HELICASE SRS2"/>
    <property type="match status" value="1"/>
</dbReference>
<reference evidence="1" key="2">
    <citation type="submission" date="2020-09" db="EMBL/GenBank/DDBJ databases">
        <authorList>
            <person name="Sun Q."/>
            <person name="Zhou Y."/>
        </authorList>
    </citation>
    <scope>NUCLEOTIDE SEQUENCE</scope>
    <source>
        <strain evidence="1">CGMCC 1.12153</strain>
    </source>
</reference>
<dbReference type="GO" id="GO:0043138">
    <property type="term" value="F:3'-5' DNA helicase activity"/>
    <property type="evidence" value="ECO:0007669"/>
    <property type="project" value="TreeGrafter"/>
</dbReference>
<keyword evidence="1" id="KW-0378">Hydrolase</keyword>
<dbReference type="PANTHER" id="PTHR11070">
    <property type="entry name" value="UVRD / RECB / PCRA DNA HELICASE FAMILY MEMBER"/>
    <property type="match status" value="1"/>
</dbReference>
<reference evidence="1" key="1">
    <citation type="journal article" date="2014" name="Int. J. Syst. Evol. Microbiol.">
        <title>Complete genome sequence of Corynebacterium casei LMG S-19264T (=DSM 44701T), isolated from a smear-ripened cheese.</title>
        <authorList>
            <consortium name="US DOE Joint Genome Institute (JGI-PGF)"/>
            <person name="Walter F."/>
            <person name="Albersmeier A."/>
            <person name="Kalinowski J."/>
            <person name="Ruckert C."/>
        </authorList>
    </citation>
    <scope>NUCLEOTIDE SEQUENCE</scope>
    <source>
        <strain evidence="1">CGMCC 1.12153</strain>
    </source>
</reference>
<dbReference type="RefSeq" id="WP_188376966.1">
    <property type="nucleotide sequence ID" value="NZ_BMEL01000002.1"/>
</dbReference>
<dbReference type="SUPFAM" id="SSF52540">
    <property type="entry name" value="P-loop containing nucleoside triphosphate hydrolases"/>
    <property type="match status" value="1"/>
</dbReference>
<comment type="caution">
    <text evidence="1">The sequence shown here is derived from an EMBL/GenBank/DDBJ whole genome shotgun (WGS) entry which is preliminary data.</text>
</comment>
<keyword evidence="1" id="KW-0347">Helicase</keyword>